<keyword evidence="1" id="KW-0812">Transmembrane</keyword>
<dbReference type="Proteomes" id="UP000255129">
    <property type="component" value="Unassembled WGS sequence"/>
</dbReference>
<reference evidence="3 4" key="1">
    <citation type="submission" date="2018-06" db="EMBL/GenBank/DDBJ databases">
        <authorList>
            <consortium name="Pathogen Informatics"/>
            <person name="Doyle S."/>
        </authorList>
    </citation>
    <scope>NUCLEOTIDE SEQUENCE [LARGE SCALE GENOMIC DNA]</scope>
    <source>
        <strain evidence="3 4">NCTC12026</strain>
    </source>
</reference>
<dbReference type="GeneID" id="89492281"/>
<accession>A0A379FYW4</accession>
<gene>
    <name evidence="3" type="ORF">NCTC12026_00177</name>
</gene>
<dbReference type="InterPro" id="IPR024402">
    <property type="entry name" value="DUF2726"/>
</dbReference>
<dbReference type="OrthoDB" id="9966030at2"/>
<organism evidence="3 4">
    <name type="scientific">Providencia rustigianii</name>
    <dbReference type="NCBI Taxonomy" id="158850"/>
    <lineage>
        <taxon>Bacteria</taxon>
        <taxon>Pseudomonadati</taxon>
        <taxon>Pseudomonadota</taxon>
        <taxon>Gammaproteobacteria</taxon>
        <taxon>Enterobacterales</taxon>
        <taxon>Morganellaceae</taxon>
        <taxon>Providencia</taxon>
    </lineage>
</organism>
<evidence type="ECO:0000313" key="4">
    <source>
        <dbReference type="Proteomes" id="UP000255129"/>
    </source>
</evidence>
<dbReference type="AlphaFoldDB" id="A0A379FYW4"/>
<sequence>MSLKLLALIILVVGGILFVSFLLYEKRKRDKEQGGELAVNHIKRDNPVSSPANRGNSVHDLFIDEDDEPGMVNDPYSGYVARKYLINRQQTELYDRLENLLSGDFRISPRIRMTDVIRPEKEIMEYESERSRIMNSRFQNARFDFVVTDLENGEIRGVVMSENSLTFLNDSAFVIEILNRLNIPLYRYDESYTYSDDQLSNLLYETFDGASHDDK</sequence>
<protein>
    <submittedName>
        <fullName evidence="3">Protein of uncharacterized function (DUF2726)</fullName>
    </submittedName>
</protein>
<dbReference type="RefSeq" id="WP_113532718.1">
    <property type="nucleotide sequence ID" value="NZ_UGUA01000001.1"/>
</dbReference>
<keyword evidence="1" id="KW-0472">Membrane</keyword>
<evidence type="ECO:0000259" key="2">
    <source>
        <dbReference type="Pfam" id="PF10881"/>
    </source>
</evidence>
<feature type="domain" description="DUF2726" evidence="2">
    <location>
        <begin position="83"/>
        <end position="201"/>
    </location>
</feature>
<evidence type="ECO:0000256" key="1">
    <source>
        <dbReference type="SAM" id="Phobius"/>
    </source>
</evidence>
<name>A0A379FYW4_9GAMM</name>
<dbReference type="Pfam" id="PF10881">
    <property type="entry name" value="DUF2726"/>
    <property type="match status" value="1"/>
</dbReference>
<proteinExistence type="predicted"/>
<feature type="transmembrane region" description="Helical" evidence="1">
    <location>
        <begin position="6"/>
        <end position="24"/>
    </location>
</feature>
<dbReference type="EMBL" id="UGUA01000001">
    <property type="protein sequence ID" value="SUC33856.1"/>
    <property type="molecule type" value="Genomic_DNA"/>
</dbReference>
<keyword evidence="1" id="KW-1133">Transmembrane helix</keyword>
<evidence type="ECO:0000313" key="3">
    <source>
        <dbReference type="EMBL" id="SUC33856.1"/>
    </source>
</evidence>